<evidence type="ECO:0000313" key="4">
    <source>
        <dbReference type="EMBL" id="QJH95143.1"/>
    </source>
</evidence>
<dbReference type="EMBL" id="MT141493">
    <property type="protein sequence ID" value="QJA63265.1"/>
    <property type="molecule type" value="Genomic_DNA"/>
</dbReference>
<name>A0A6H1ZWP7_9ZZZZ</name>
<dbReference type="EMBL" id="MT142534">
    <property type="protein sequence ID" value="QJA84773.1"/>
    <property type="molecule type" value="Genomic_DNA"/>
</dbReference>
<evidence type="ECO:0000313" key="3">
    <source>
        <dbReference type="EMBL" id="QJA84773.1"/>
    </source>
</evidence>
<dbReference type="AlphaFoldDB" id="A0A6H1ZWP7"/>
<evidence type="ECO:0000313" key="2">
    <source>
        <dbReference type="EMBL" id="QJA63265.1"/>
    </source>
</evidence>
<reference evidence="1" key="1">
    <citation type="submission" date="2020-03" db="EMBL/GenBank/DDBJ databases">
        <title>The deep terrestrial virosphere.</title>
        <authorList>
            <person name="Holmfeldt K."/>
            <person name="Nilsson E."/>
            <person name="Simone D."/>
            <person name="Lopez-Fernandez M."/>
            <person name="Wu X."/>
            <person name="de Brujin I."/>
            <person name="Lundin D."/>
            <person name="Andersson A."/>
            <person name="Bertilsson S."/>
            <person name="Dopson M."/>
        </authorList>
    </citation>
    <scope>NUCLEOTIDE SEQUENCE</scope>
    <source>
        <strain evidence="3">MM415A00170</strain>
        <strain evidence="2">MM415B00642</strain>
        <strain evidence="1">TM448A02319</strain>
        <strain evidence="4">TM448B00346</strain>
    </source>
</reference>
<sequence>MKNRIREASLSDNSMKAVSCPWCGAKDHPVPKKAVQTCQVCGNEYITDRKV</sequence>
<accession>A0A6H1ZWP7</accession>
<gene>
    <name evidence="3" type="ORF">MM415A00170_0037</name>
    <name evidence="2" type="ORF">MM415B00642_0034</name>
    <name evidence="1" type="ORF">TM448A02319_0010</name>
    <name evidence="4" type="ORF">TM448B00346_0041</name>
</gene>
<organism evidence="1">
    <name type="scientific">viral metagenome</name>
    <dbReference type="NCBI Taxonomy" id="1070528"/>
    <lineage>
        <taxon>unclassified sequences</taxon>
        <taxon>metagenomes</taxon>
        <taxon>organismal metagenomes</taxon>
    </lineage>
</organism>
<dbReference type="EMBL" id="MT144292">
    <property type="protein sequence ID" value="QJA51841.1"/>
    <property type="molecule type" value="Genomic_DNA"/>
</dbReference>
<dbReference type="EMBL" id="MT144613">
    <property type="protein sequence ID" value="QJH95143.1"/>
    <property type="molecule type" value="Genomic_DNA"/>
</dbReference>
<protein>
    <submittedName>
        <fullName evidence="1">Uncharacterized protein</fullName>
    </submittedName>
</protein>
<proteinExistence type="predicted"/>
<evidence type="ECO:0000313" key="1">
    <source>
        <dbReference type="EMBL" id="QJA51841.1"/>
    </source>
</evidence>